<dbReference type="SUPFAM" id="SSF53335">
    <property type="entry name" value="S-adenosyl-L-methionine-dependent methyltransferases"/>
    <property type="match status" value="1"/>
</dbReference>
<dbReference type="Gene3D" id="3.40.50.150">
    <property type="entry name" value="Vaccinia Virus protein VP39"/>
    <property type="match status" value="1"/>
</dbReference>
<keyword evidence="7" id="KW-1185">Reference proteome</keyword>
<dbReference type="Pfam" id="PF13489">
    <property type="entry name" value="Methyltransf_23"/>
    <property type="match status" value="1"/>
</dbReference>
<comment type="caution">
    <text evidence="6">The sequence shown here is derived from an EMBL/GenBank/DDBJ whole genome shotgun (WGS) entry which is preliminary data.</text>
</comment>
<dbReference type="GO" id="GO:0102208">
    <property type="term" value="F:2-polyprenyl-6-hydroxyphenol methylase activity"/>
    <property type="evidence" value="ECO:0007669"/>
    <property type="project" value="UniProtKB-EC"/>
</dbReference>
<proteinExistence type="inferred from homology"/>
<feature type="binding site" evidence="5">
    <location>
        <position position="119"/>
    </location>
    <ligand>
        <name>S-adenosyl-L-methionine</name>
        <dbReference type="ChEBI" id="CHEBI:59789"/>
    </ligand>
</feature>
<feature type="binding site" evidence="5">
    <location>
        <position position="57"/>
    </location>
    <ligand>
        <name>S-adenosyl-L-methionine</name>
        <dbReference type="ChEBI" id="CHEBI:59789"/>
    </ligand>
</feature>
<accession>A0A0W0XUZ9</accession>
<comment type="similarity">
    <text evidence="5">Belongs to the methyltransferase superfamily. UbiG/COQ3 family.</text>
</comment>
<dbReference type="PANTHER" id="PTHR43464:SF19">
    <property type="entry name" value="UBIQUINONE BIOSYNTHESIS O-METHYLTRANSFERASE, MITOCHONDRIAL"/>
    <property type="match status" value="1"/>
</dbReference>
<evidence type="ECO:0000256" key="1">
    <source>
        <dbReference type="ARBA" id="ARBA00022603"/>
    </source>
</evidence>
<dbReference type="HAMAP" id="MF_00472">
    <property type="entry name" value="UbiG"/>
    <property type="match status" value="1"/>
</dbReference>
<reference evidence="6 7" key="1">
    <citation type="submission" date="2015-11" db="EMBL/GenBank/DDBJ databases">
        <title>Genomic analysis of 38 Legionella species identifies large and diverse effector repertoires.</title>
        <authorList>
            <person name="Burstein D."/>
            <person name="Amaro F."/>
            <person name="Zusman T."/>
            <person name="Lifshitz Z."/>
            <person name="Cohen O."/>
            <person name="Gilbert J.A."/>
            <person name="Pupko T."/>
            <person name="Shuman H.A."/>
            <person name="Segal G."/>
        </authorList>
    </citation>
    <scope>NUCLEOTIDE SEQUENCE [LARGE SCALE GENOMIC DNA]</scope>
    <source>
        <strain evidence="6 7">CDC#1442-AUS-E</strain>
    </source>
</reference>
<dbReference type="PATRIC" id="fig|45073.5.peg.2128"/>
<keyword evidence="4 5" id="KW-0949">S-adenosyl-L-methionine</keyword>
<comment type="pathway">
    <text evidence="5">Cofactor biosynthesis; ubiquinone biosynthesis.</text>
</comment>
<organism evidence="6 7">
    <name type="scientific">Legionella quinlivanii</name>
    <dbReference type="NCBI Taxonomy" id="45073"/>
    <lineage>
        <taxon>Bacteria</taxon>
        <taxon>Pseudomonadati</taxon>
        <taxon>Pseudomonadota</taxon>
        <taxon>Gammaproteobacteria</taxon>
        <taxon>Legionellales</taxon>
        <taxon>Legionellaceae</taxon>
        <taxon>Legionella</taxon>
    </lineage>
</organism>
<keyword evidence="1 5" id="KW-0489">Methyltransferase</keyword>
<sequence>MTKSTIDVREVSKFNALSRHWWDNNGPLKTLHDINPARLQFIQKCVLLDKARVLDVGCGGGILTEAMAGQGGDVTGIDADNDAIVTANTHALAHNLSINYQVTPIEDFEEPAFDVITCMEMLEHVSNPELVIQHCFRLLKPGGKLFLSTINRTLKAYGAAIIAAEYILGLLPRQTHDYEKFIKPGELAEILRSTGLQLIALEGITYNPFSRQAELAKSVDINYLMCAEKPG</sequence>
<name>A0A0W0XUZ9_9GAMM</name>
<dbReference type="EC" id="2.1.1.222" evidence="5"/>
<dbReference type="InterPro" id="IPR029063">
    <property type="entry name" value="SAM-dependent_MTases_sf"/>
</dbReference>
<dbReference type="NCBIfam" id="TIGR01983">
    <property type="entry name" value="UbiG"/>
    <property type="match status" value="1"/>
</dbReference>
<gene>
    <name evidence="5 6" type="primary">ubiG</name>
    <name evidence="6" type="ORF">Lqui_2019</name>
</gene>
<dbReference type="GO" id="GO:0010420">
    <property type="term" value="F:polyprenyldihydroxybenzoate methyltransferase activity"/>
    <property type="evidence" value="ECO:0007669"/>
    <property type="project" value="InterPro"/>
</dbReference>
<feature type="binding site" evidence="5">
    <location>
        <position position="38"/>
    </location>
    <ligand>
        <name>S-adenosyl-L-methionine</name>
        <dbReference type="ChEBI" id="CHEBI:59789"/>
    </ligand>
</feature>
<evidence type="ECO:0000256" key="2">
    <source>
        <dbReference type="ARBA" id="ARBA00022679"/>
    </source>
</evidence>
<comment type="catalytic activity">
    <reaction evidence="5">
        <text>a 3-(all-trans-polyprenyl)benzene-1,2-diol + S-adenosyl-L-methionine = a 2-methoxy-6-(all-trans-polyprenyl)phenol + S-adenosyl-L-homocysteine + H(+)</text>
        <dbReference type="Rhea" id="RHEA:31411"/>
        <dbReference type="Rhea" id="RHEA-COMP:9550"/>
        <dbReference type="Rhea" id="RHEA-COMP:9551"/>
        <dbReference type="ChEBI" id="CHEBI:15378"/>
        <dbReference type="ChEBI" id="CHEBI:57856"/>
        <dbReference type="ChEBI" id="CHEBI:59789"/>
        <dbReference type="ChEBI" id="CHEBI:62729"/>
        <dbReference type="ChEBI" id="CHEBI:62731"/>
        <dbReference type="EC" id="2.1.1.222"/>
    </reaction>
</comment>
<dbReference type="RefSeq" id="WP_058508118.1">
    <property type="nucleotide sequence ID" value="NZ_CAAAIK010000010.1"/>
</dbReference>
<keyword evidence="2 5" id="KW-0808">Transferase</keyword>
<dbReference type="PANTHER" id="PTHR43464">
    <property type="entry name" value="METHYLTRANSFERASE"/>
    <property type="match status" value="1"/>
</dbReference>
<protein>
    <recommendedName>
        <fullName evidence="5">Ubiquinone biosynthesis O-methyltransferase</fullName>
    </recommendedName>
    <alternativeName>
        <fullName evidence="5">2-polyprenyl-6-hydroxyphenol methylase</fullName>
        <ecNumber evidence="5">2.1.1.222</ecNumber>
    </alternativeName>
    <alternativeName>
        <fullName evidence="5">3-demethylubiquinone 3-O-methyltransferase</fullName>
        <ecNumber evidence="5">2.1.1.64</ecNumber>
    </alternativeName>
</protein>
<dbReference type="EMBL" id="LNYS01000012">
    <property type="protein sequence ID" value="KTD48208.1"/>
    <property type="molecule type" value="Genomic_DNA"/>
</dbReference>
<evidence type="ECO:0000256" key="4">
    <source>
        <dbReference type="ARBA" id="ARBA00022691"/>
    </source>
</evidence>
<dbReference type="EC" id="2.1.1.64" evidence="5"/>
<dbReference type="AlphaFoldDB" id="A0A0W0XUZ9"/>
<feature type="binding site" evidence="5">
    <location>
        <position position="78"/>
    </location>
    <ligand>
        <name>S-adenosyl-L-methionine</name>
        <dbReference type="ChEBI" id="CHEBI:59789"/>
    </ligand>
</feature>
<dbReference type="Proteomes" id="UP000054618">
    <property type="component" value="Unassembled WGS sequence"/>
</dbReference>
<comment type="catalytic activity">
    <reaction evidence="5">
        <text>a 3-demethylubiquinol + S-adenosyl-L-methionine = a ubiquinol + S-adenosyl-L-homocysteine + H(+)</text>
        <dbReference type="Rhea" id="RHEA:44380"/>
        <dbReference type="Rhea" id="RHEA-COMP:9566"/>
        <dbReference type="Rhea" id="RHEA-COMP:10914"/>
        <dbReference type="ChEBI" id="CHEBI:15378"/>
        <dbReference type="ChEBI" id="CHEBI:17976"/>
        <dbReference type="ChEBI" id="CHEBI:57856"/>
        <dbReference type="ChEBI" id="CHEBI:59789"/>
        <dbReference type="ChEBI" id="CHEBI:84422"/>
        <dbReference type="EC" id="2.1.1.64"/>
    </reaction>
</comment>
<evidence type="ECO:0000313" key="7">
    <source>
        <dbReference type="Proteomes" id="UP000054618"/>
    </source>
</evidence>
<dbReference type="CDD" id="cd02440">
    <property type="entry name" value="AdoMet_MTases"/>
    <property type="match status" value="1"/>
</dbReference>
<evidence type="ECO:0000313" key="6">
    <source>
        <dbReference type="EMBL" id="KTD48208.1"/>
    </source>
</evidence>
<dbReference type="GO" id="GO:0061542">
    <property type="term" value="F:3-demethylubiquinol 3-O-methyltransferase activity"/>
    <property type="evidence" value="ECO:0007669"/>
    <property type="project" value="UniProtKB-UniRule"/>
</dbReference>
<evidence type="ECO:0000256" key="3">
    <source>
        <dbReference type="ARBA" id="ARBA00022688"/>
    </source>
</evidence>
<keyword evidence="3 5" id="KW-0831">Ubiquinone biosynthesis</keyword>
<evidence type="ECO:0000256" key="5">
    <source>
        <dbReference type="HAMAP-Rule" id="MF_00472"/>
    </source>
</evidence>
<dbReference type="UniPathway" id="UPA00232"/>
<dbReference type="InterPro" id="IPR010233">
    <property type="entry name" value="UbiG_MeTrfase"/>
</dbReference>
<comment type="function">
    <text evidence="5">O-methyltransferase that catalyzes the 2 O-methylation steps in the ubiquinone biosynthetic pathway.</text>
</comment>
<dbReference type="STRING" id="45073.Lqui_2019"/>
<dbReference type="GO" id="GO:0032259">
    <property type="term" value="P:methylation"/>
    <property type="evidence" value="ECO:0007669"/>
    <property type="project" value="UniProtKB-KW"/>
</dbReference>
<keyword evidence="6" id="KW-0830">Ubiquinone</keyword>